<evidence type="ECO:0000256" key="2">
    <source>
        <dbReference type="SAM" id="Phobius"/>
    </source>
</evidence>
<sequence length="1229" mass="132176">MFPLVPTLALAFVSFICSAFVILRILIPILPPHPLSRRVRPSEFGLPNYRSISPADKSHLWLACCDLLALIVFTWQAVSEYLGGTAGYAIGSDPASAVRLWFAMSLRQTCLLVISGLTLLHVRMGRSVSFGSKHWMLWAPTFLLVATSTALAGVLAATSVHSFFLGLVAYSTTTALFSTAAFSCLVGTLIIIKKNLAALDEIRDPWPPAKEGSIEEHRRQSFATEDVNGLKDGSSWITSRASSRCESVSAFSFSTHHTHARSHSRANSNASGRMLPHPATASHPSIPGKSSFWFNPATPFVSHENIPPVPPLPAPYRPRSATSAQINDDPDPFKRQVPRMGSQSSWLTEPSQYGPSLSNWSFPTARAPSPPPTTASLPGLGTDLLPSTAVSRPTTPAMASAEVLGGYGFTPEAAEAEKGFSSFSSSSSGDLDMSIFRTAGWLFMIWVPQGLALPFLFIVSPSSPVSSIGSILLMLSVTLSAPLLALNLLFRSPIPIPSDLFESYSEPPSAVLRAPSPASTTPSYLKYSHEYKRSGSVTVVESRRSTDVWLTNGDAVDNKGKVGRALGLLQPKPRLAVLPPEGEKIQDDAPLTPPLPMQDQPLPSVPPTPAQSERSAEFGRTPGRIRKESKASSYYSGQSDAAFQTQILIAQRHYSALAQTIAVPPSPTAFDRRASMDDAVAVTGVEATPVPSRRSQHLRVRSVSSITGTSVDSRFPVSPPPPSPLPPTPPSVRELKARMLSHRKSHSQSSSSAGFSFGPIAGDNMAEIDALSAKVLPLLVPGLSIGNDIRVREEWGSWMSTSPRDPRAPTGTMKSSKTVPVELGGYSTDFSSPNGHSTPAEQKAKAKAKTIATRERKVSHRRHHFSLPSLSLGKDGIHALTTWRNDINRALETKFGQYTEAPTKVEPATNYRRNTVYGYTGELVPNTHSHLNVVDEDEELLRPASPMSPAAFSDAQRPVSAQTFGRDTLALPSDVQAGPASARQSRNSLATLISALDQELNMPLPPPSATSEVTLFDPEHFAPEEDGPLASSTPHESQRTKPKSKSRDVPPVPQLRDGPKSSRRSSIRYILSDENAAPVIADADTNANLARADSAGSGRGFAQWGARAIRPLVPKSPKTKSKGGKKASIKIASPPGGGLRPLSLLQDRDVNQSRAETQPLSLSKRGKGSDENADPLGSLGKLKSSLKPLKLNRSETTKERAVLRAKEVLPDVVVRPPSEVEHGVLRYGW</sequence>
<keyword evidence="2" id="KW-1133">Transmembrane helix</keyword>
<feature type="region of interest" description="Disordered" evidence="1">
    <location>
        <begin position="259"/>
        <end position="286"/>
    </location>
</feature>
<gene>
    <name evidence="3" type="ORF">GSI_01067</name>
</gene>
<keyword evidence="2" id="KW-0472">Membrane</keyword>
<dbReference type="Proteomes" id="UP000230002">
    <property type="component" value="Unassembled WGS sequence"/>
</dbReference>
<comment type="caution">
    <text evidence="3">The sequence shown here is derived from an EMBL/GenBank/DDBJ whole genome shotgun (WGS) entry which is preliminary data.</text>
</comment>
<feature type="compositionally biased region" description="Low complexity" evidence="1">
    <location>
        <begin position="1175"/>
        <end position="1191"/>
    </location>
</feature>
<feature type="region of interest" description="Disordered" evidence="1">
    <location>
        <begin position="799"/>
        <end position="819"/>
    </location>
</feature>
<organism evidence="3 4">
    <name type="scientific">Ganoderma sinense ZZ0214-1</name>
    <dbReference type="NCBI Taxonomy" id="1077348"/>
    <lineage>
        <taxon>Eukaryota</taxon>
        <taxon>Fungi</taxon>
        <taxon>Dikarya</taxon>
        <taxon>Basidiomycota</taxon>
        <taxon>Agaricomycotina</taxon>
        <taxon>Agaricomycetes</taxon>
        <taxon>Polyporales</taxon>
        <taxon>Polyporaceae</taxon>
        <taxon>Ganoderma</taxon>
    </lineage>
</organism>
<evidence type="ECO:0000313" key="3">
    <source>
        <dbReference type="EMBL" id="PIL37374.1"/>
    </source>
</evidence>
<feature type="region of interest" description="Disordered" evidence="1">
    <location>
        <begin position="317"/>
        <end position="352"/>
    </location>
</feature>
<protein>
    <submittedName>
        <fullName evidence="3">Uncharacterized protein</fullName>
    </submittedName>
</protein>
<feature type="region of interest" description="Disordered" evidence="1">
    <location>
        <begin position="1108"/>
        <end position="1198"/>
    </location>
</feature>
<keyword evidence="2" id="KW-0812">Transmembrane</keyword>
<feature type="transmembrane region" description="Helical" evidence="2">
    <location>
        <begin position="163"/>
        <end position="192"/>
    </location>
</feature>
<feature type="compositionally biased region" description="Polar residues" evidence="1">
    <location>
        <begin position="341"/>
        <end position="352"/>
    </location>
</feature>
<feature type="transmembrane region" description="Helical" evidence="2">
    <location>
        <begin position="441"/>
        <end position="459"/>
    </location>
</feature>
<feature type="transmembrane region" description="Helical" evidence="2">
    <location>
        <begin position="471"/>
        <end position="490"/>
    </location>
</feature>
<accession>A0A2G8SUE6</accession>
<feature type="region of interest" description="Disordered" evidence="1">
    <location>
        <begin position="360"/>
        <end position="379"/>
    </location>
</feature>
<feature type="transmembrane region" description="Helical" evidence="2">
    <location>
        <begin position="98"/>
        <end position="122"/>
    </location>
</feature>
<feature type="compositionally biased region" description="Low complexity" evidence="1">
    <location>
        <begin position="1129"/>
        <end position="1145"/>
    </location>
</feature>
<proteinExistence type="predicted"/>
<feature type="transmembrane region" description="Helical" evidence="2">
    <location>
        <begin position="134"/>
        <end position="157"/>
    </location>
</feature>
<dbReference type="OrthoDB" id="2529242at2759"/>
<reference evidence="3 4" key="1">
    <citation type="journal article" date="2015" name="Sci. Rep.">
        <title>Chromosome-level genome map provides insights into diverse defense mechanisms in the medicinal fungus Ganoderma sinense.</title>
        <authorList>
            <person name="Zhu Y."/>
            <person name="Xu J."/>
            <person name="Sun C."/>
            <person name="Zhou S."/>
            <person name="Xu H."/>
            <person name="Nelson D.R."/>
            <person name="Qian J."/>
            <person name="Song J."/>
            <person name="Luo H."/>
            <person name="Xiang L."/>
            <person name="Li Y."/>
            <person name="Xu Z."/>
            <person name="Ji A."/>
            <person name="Wang L."/>
            <person name="Lu S."/>
            <person name="Hayward A."/>
            <person name="Sun W."/>
            <person name="Li X."/>
            <person name="Schwartz D.C."/>
            <person name="Wang Y."/>
            <person name="Chen S."/>
        </authorList>
    </citation>
    <scope>NUCLEOTIDE SEQUENCE [LARGE SCALE GENOMIC DNA]</scope>
    <source>
        <strain evidence="3 4">ZZ0214-1</strain>
    </source>
</reference>
<feature type="compositionally biased region" description="Basic residues" evidence="1">
    <location>
        <begin position="1117"/>
        <end position="1128"/>
    </location>
</feature>
<feature type="compositionally biased region" description="Polar residues" evidence="1">
    <location>
        <begin position="702"/>
        <end position="712"/>
    </location>
</feature>
<dbReference type="AlphaFoldDB" id="A0A2G8SUE6"/>
<feature type="compositionally biased region" description="Polar residues" evidence="1">
    <location>
        <begin position="1152"/>
        <end position="1161"/>
    </location>
</feature>
<feature type="transmembrane region" description="Helical" evidence="2">
    <location>
        <begin position="6"/>
        <end position="30"/>
    </location>
</feature>
<evidence type="ECO:0000256" key="1">
    <source>
        <dbReference type="SAM" id="MobiDB-lite"/>
    </source>
</evidence>
<feature type="compositionally biased region" description="Pro residues" evidence="1">
    <location>
        <begin position="717"/>
        <end position="730"/>
    </location>
</feature>
<feature type="region of interest" description="Disordered" evidence="1">
    <location>
        <begin position="584"/>
        <end position="636"/>
    </location>
</feature>
<keyword evidence="4" id="KW-1185">Reference proteome</keyword>
<feature type="region of interest" description="Disordered" evidence="1">
    <location>
        <begin position="1020"/>
        <end position="1064"/>
    </location>
</feature>
<name>A0A2G8SUE6_9APHY</name>
<feature type="region of interest" description="Disordered" evidence="1">
    <location>
        <begin position="690"/>
        <end position="732"/>
    </location>
</feature>
<evidence type="ECO:0000313" key="4">
    <source>
        <dbReference type="Proteomes" id="UP000230002"/>
    </source>
</evidence>
<dbReference type="STRING" id="1077348.A0A2G8SUE6"/>
<dbReference type="EMBL" id="AYKW01000001">
    <property type="protein sequence ID" value="PIL37374.1"/>
    <property type="molecule type" value="Genomic_DNA"/>
</dbReference>